<organism evidence="3 4">
    <name type="scientific">Sporichthya brevicatena</name>
    <dbReference type="NCBI Taxonomy" id="171442"/>
    <lineage>
        <taxon>Bacteria</taxon>
        <taxon>Bacillati</taxon>
        <taxon>Actinomycetota</taxon>
        <taxon>Actinomycetes</taxon>
        <taxon>Sporichthyales</taxon>
        <taxon>Sporichthyaceae</taxon>
        <taxon>Sporichthya</taxon>
    </lineage>
</organism>
<keyword evidence="2" id="KW-1133">Transmembrane helix</keyword>
<proteinExistence type="predicted"/>
<comment type="caution">
    <text evidence="3">The sequence shown here is derived from an EMBL/GenBank/DDBJ whole genome shotgun (WGS) entry which is preliminary data.</text>
</comment>
<gene>
    <name evidence="3" type="ORF">GCM10009547_34870</name>
</gene>
<evidence type="ECO:0000256" key="2">
    <source>
        <dbReference type="SAM" id="Phobius"/>
    </source>
</evidence>
<evidence type="ECO:0000256" key="1">
    <source>
        <dbReference type="SAM" id="MobiDB-lite"/>
    </source>
</evidence>
<feature type="transmembrane region" description="Helical" evidence="2">
    <location>
        <begin position="21"/>
        <end position="41"/>
    </location>
</feature>
<reference evidence="3 4" key="1">
    <citation type="journal article" date="2019" name="Int. J. Syst. Evol. Microbiol.">
        <title>The Global Catalogue of Microorganisms (GCM) 10K type strain sequencing project: providing services to taxonomists for standard genome sequencing and annotation.</title>
        <authorList>
            <consortium name="The Broad Institute Genomics Platform"/>
            <consortium name="The Broad Institute Genome Sequencing Center for Infectious Disease"/>
            <person name="Wu L."/>
            <person name="Ma J."/>
        </authorList>
    </citation>
    <scope>NUCLEOTIDE SEQUENCE [LARGE SCALE GENOMIC DNA]</scope>
    <source>
        <strain evidence="3 4">JCM 10671</strain>
    </source>
</reference>
<protein>
    <recommendedName>
        <fullName evidence="5">Integral membrane protein</fullName>
    </recommendedName>
</protein>
<keyword evidence="2" id="KW-0812">Transmembrane</keyword>
<evidence type="ECO:0000313" key="4">
    <source>
        <dbReference type="Proteomes" id="UP001500957"/>
    </source>
</evidence>
<dbReference type="Proteomes" id="UP001500957">
    <property type="component" value="Unassembled WGS sequence"/>
</dbReference>
<name>A0ABN1H416_9ACTN</name>
<keyword evidence="2" id="KW-0472">Membrane</keyword>
<keyword evidence="4" id="KW-1185">Reference proteome</keyword>
<accession>A0ABN1H416</accession>
<dbReference type="EMBL" id="BAAAHE010000031">
    <property type="protein sequence ID" value="GAA0628265.1"/>
    <property type="molecule type" value="Genomic_DNA"/>
</dbReference>
<feature type="region of interest" description="Disordered" evidence="1">
    <location>
        <begin position="48"/>
        <end position="70"/>
    </location>
</feature>
<evidence type="ECO:0000313" key="3">
    <source>
        <dbReference type="EMBL" id="GAA0628265.1"/>
    </source>
</evidence>
<evidence type="ECO:0008006" key="5">
    <source>
        <dbReference type="Google" id="ProtNLM"/>
    </source>
</evidence>
<sequence>MALLRDPSLDHLLGGPPRRRGVVTAGALVLSTAVVAVIVLASTNDGVDRELDPPSAAATSTPVVEPTPPAAEAGVSARTLALPQPTHYEGGVPRGYPNTVVGAIAAAYGYSRLASGLDLDATLTAIEAMADPEAGWFATERSAMADGLVAQRAGLGLPPVGPAGTVSLTLTPAGYQVLDREAGAGTATVLTLNLVSARATDGTRTTGPVVLEWNLRWDGTRWLVTSRYDRGTHEHLARIPLTTQAEAAGWKAASGG</sequence>